<evidence type="ECO:0000256" key="1">
    <source>
        <dbReference type="ARBA" id="ARBA00006464"/>
    </source>
</evidence>
<accession>A0A3G6IXD9</accession>
<dbReference type="KEGG" id="cgk:CGERO_00505"/>
<dbReference type="PANTHER" id="PTHR30576">
    <property type="entry name" value="COLANIC BIOSYNTHESIS UDP-GLUCOSE LIPID CARRIER TRANSFERASE"/>
    <property type="match status" value="1"/>
</dbReference>
<proteinExistence type="inferred from homology"/>
<dbReference type="EMBL" id="CP033897">
    <property type="protein sequence ID" value="AZA10439.1"/>
    <property type="molecule type" value="Genomic_DNA"/>
</dbReference>
<dbReference type="OrthoDB" id="9808602at2"/>
<comment type="similarity">
    <text evidence="1">Belongs to the bacterial sugar transferase family.</text>
</comment>
<name>A0A3G6IXD9_9CORY</name>
<reference evidence="3 4" key="1">
    <citation type="submission" date="2018-11" db="EMBL/GenBank/DDBJ databases">
        <authorList>
            <person name="Kleinhagauer T."/>
            <person name="Glaeser S.P."/>
            <person name="Spergser J."/>
            <person name="Ruckert C."/>
            <person name="Kaempfer P."/>
            <person name="Busse H.-J."/>
        </authorList>
    </citation>
    <scope>NUCLEOTIDE SEQUENCE [LARGE SCALE GENOMIC DNA]</scope>
    <source>
        <strain evidence="3 4">W8</strain>
    </source>
</reference>
<keyword evidence="3" id="KW-0808">Transferase</keyword>
<dbReference type="PANTHER" id="PTHR30576:SF20">
    <property type="entry name" value="QUINOVOSAMINEPHOSPHOTRANSFERAE-RELATED"/>
    <property type="match status" value="1"/>
</dbReference>
<organism evidence="3 4">
    <name type="scientific">Corynebacterium gerontici</name>
    <dbReference type="NCBI Taxonomy" id="2079234"/>
    <lineage>
        <taxon>Bacteria</taxon>
        <taxon>Bacillati</taxon>
        <taxon>Actinomycetota</taxon>
        <taxon>Actinomycetes</taxon>
        <taxon>Mycobacteriales</taxon>
        <taxon>Corynebacteriaceae</taxon>
        <taxon>Corynebacterium</taxon>
    </lineage>
</organism>
<dbReference type="Pfam" id="PF02397">
    <property type="entry name" value="Bac_transf"/>
    <property type="match status" value="1"/>
</dbReference>
<evidence type="ECO:0000313" key="4">
    <source>
        <dbReference type="Proteomes" id="UP000271587"/>
    </source>
</evidence>
<gene>
    <name evidence="3" type="primary">tuaA</name>
    <name evidence="3" type="ORF">CGERO_00505</name>
</gene>
<dbReference type="GO" id="GO:0016780">
    <property type="term" value="F:phosphotransferase activity, for other substituted phosphate groups"/>
    <property type="evidence" value="ECO:0007669"/>
    <property type="project" value="TreeGrafter"/>
</dbReference>
<evidence type="ECO:0000313" key="3">
    <source>
        <dbReference type="EMBL" id="AZA10439.1"/>
    </source>
</evidence>
<dbReference type="InterPro" id="IPR003362">
    <property type="entry name" value="Bact_transf"/>
</dbReference>
<dbReference type="EC" id="2.7.8.-" evidence="3"/>
<dbReference type="AlphaFoldDB" id="A0A3G6IXD9"/>
<keyword evidence="4" id="KW-1185">Reference proteome</keyword>
<feature type="domain" description="Bacterial sugar transferase" evidence="2">
    <location>
        <begin position="13"/>
        <end position="206"/>
    </location>
</feature>
<evidence type="ECO:0000259" key="2">
    <source>
        <dbReference type="Pfam" id="PF02397"/>
    </source>
</evidence>
<protein>
    <submittedName>
        <fullName evidence="3">Undecaprenyl-phosphate N-acetylgalactosaminyl 1-phosphate transferase</fullName>
        <ecNumber evidence="3">2.7.8.-</ecNumber>
    </submittedName>
</protein>
<dbReference type="Proteomes" id="UP000271587">
    <property type="component" value="Chromosome"/>
</dbReference>
<sequence length="208" mass="22900">MAINISRVEDAARRCIDVAASAVGLTLLAAPMAAIALGIKVSSPGPVFFTQERVGKGGEPFKLIKFRSMRPAQDGKAAQVTAGGDPRITKIGAFLRDWKLDELPQLINVLKGDMSLVGPRPEVPRYTQHWPQQQATVILSVRPGITDPVTVQLRDEEALLAAQEDPERYYIETLLPEKAARYTKYVRSRTLLQDLQTILATVKAVVRK</sequence>
<dbReference type="RefSeq" id="WP_123932767.1">
    <property type="nucleotide sequence ID" value="NZ_CP033897.1"/>
</dbReference>